<dbReference type="InterPro" id="IPR002606">
    <property type="entry name" value="Riboflavin_kinase_bac"/>
</dbReference>
<comment type="function">
    <text evidence="1">Catalyzes the phosphorylation of riboflavin to FMN followed by the adenylation of FMN to FAD.</text>
</comment>
<dbReference type="PANTHER" id="PTHR22749:SF6">
    <property type="entry name" value="RIBOFLAVIN KINASE"/>
    <property type="match status" value="1"/>
</dbReference>
<comment type="caution">
    <text evidence="17">The sequence shown here is derived from an EMBL/GenBank/DDBJ whole genome shotgun (WGS) entry which is preliminary data.</text>
</comment>
<comment type="catalytic activity">
    <reaction evidence="13 15">
        <text>riboflavin + ATP = FMN + ADP + H(+)</text>
        <dbReference type="Rhea" id="RHEA:14357"/>
        <dbReference type="ChEBI" id="CHEBI:15378"/>
        <dbReference type="ChEBI" id="CHEBI:30616"/>
        <dbReference type="ChEBI" id="CHEBI:57986"/>
        <dbReference type="ChEBI" id="CHEBI:58210"/>
        <dbReference type="ChEBI" id="CHEBI:456216"/>
        <dbReference type="EC" id="2.7.1.26"/>
    </reaction>
</comment>
<evidence type="ECO:0000256" key="9">
    <source>
        <dbReference type="ARBA" id="ARBA00022777"/>
    </source>
</evidence>
<reference evidence="17 18" key="1">
    <citation type="submission" date="2019-12" db="EMBL/GenBank/DDBJ databases">
        <title>Comparative genomics gives insights into the taxonomy of the Azoarcus-Aromatoleum group and reveals separate origins of nif in the plant-associated Azoarcus and non-plant-associated Aromatoleum sub-groups.</title>
        <authorList>
            <person name="Lafos M."/>
            <person name="Maluk M."/>
            <person name="Batista M."/>
            <person name="Junghare M."/>
            <person name="Carmona M."/>
            <person name="Faoro H."/>
            <person name="Cruz L.M."/>
            <person name="Battistoni F."/>
            <person name="De Souza E."/>
            <person name="Pedrosa F."/>
            <person name="Chen W.-M."/>
            <person name="Poole P.S."/>
            <person name="Dixon R.A."/>
            <person name="James E.K."/>
        </authorList>
    </citation>
    <scope>NUCLEOTIDE SEQUENCE [LARGE SCALE GENOMIC DNA]</scope>
    <source>
        <strain evidence="17 18">ToN1</strain>
    </source>
</reference>
<keyword evidence="11 15" id="KW-0067">ATP-binding</keyword>
<dbReference type="Proteomes" id="UP000652074">
    <property type="component" value="Unassembled WGS sequence"/>
</dbReference>
<evidence type="ECO:0000259" key="16">
    <source>
        <dbReference type="SMART" id="SM00904"/>
    </source>
</evidence>
<dbReference type="SMART" id="SM00904">
    <property type="entry name" value="Flavokinase"/>
    <property type="match status" value="1"/>
</dbReference>
<dbReference type="SUPFAM" id="SSF82114">
    <property type="entry name" value="Riboflavin kinase-like"/>
    <property type="match status" value="1"/>
</dbReference>
<sequence length="316" mass="34366">MQVFRGIPGHAAHPSVLTIGNFDGVHRGHQALLQMLMNTARAMSLPAVVMTFEPHPREYFSPDDAPARLASLREKLLLLAAAGVDRVHVCRFDSRFAAVTADQFINDILVRGLGVRHLIIGDDFRFGARRHGDFGLLKQRGAQQGFVVEAMPTLDVAGERASSSAVREALADGDLAHAARLLGRPYSIAGRVIRGDQIGRQLGFPTANIQMKHRRPALAGVFAVSVEGLGESPVAGVANIGVRPSVTSAGKPTLEVHLFDWMRDCYDAHLRVHFMKKLRDETKFASLDALKAQIAKDAADARAWFAENPVCPTNCP</sequence>
<evidence type="ECO:0000256" key="14">
    <source>
        <dbReference type="ARBA" id="ARBA00049494"/>
    </source>
</evidence>
<evidence type="ECO:0000256" key="15">
    <source>
        <dbReference type="PIRNR" id="PIRNR004491"/>
    </source>
</evidence>
<dbReference type="RefSeq" id="WP_169205263.1">
    <property type="nucleotide sequence ID" value="NZ_CP059560.1"/>
</dbReference>
<dbReference type="SUPFAM" id="SSF52374">
    <property type="entry name" value="Nucleotidylyl transferase"/>
    <property type="match status" value="1"/>
</dbReference>
<keyword evidence="5 15" id="KW-0288">FMN</keyword>
<dbReference type="CDD" id="cd02064">
    <property type="entry name" value="FAD_synthetase_N"/>
    <property type="match status" value="1"/>
</dbReference>
<dbReference type="Gene3D" id="2.40.30.30">
    <property type="entry name" value="Riboflavin kinase-like"/>
    <property type="match status" value="1"/>
</dbReference>
<evidence type="ECO:0000256" key="2">
    <source>
        <dbReference type="ARBA" id="ARBA00004726"/>
    </source>
</evidence>
<evidence type="ECO:0000256" key="12">
    <source>
        <dbReference type="ARBA" id="ARBA00023268"/>
    </source>
</evidence>
<accession>A0ABX1MMG5</accession>
<evidence type="ECO:0000256" key="8">
    <source>
        <dbReference type="ARBA" id="ARBA00022741"/>
    </source>
</evidence>
<name>A0ABX1MMG5_9RHOO</name>
<organism evidence="17 18">
    <name type="scientific">Aromatoleum petrolei</name>
    <dbReference type="NCBI Taxonomy" id="76116"/>
    <lineage>
        <taxon>Bacteria</taxon>
        <taxon>Pseudomonadati</taxon>
        <taxon>Pseudomonadota</taxon>
        <taxon>Betaproteobacteria</taxon>
        <taxon>Rhodocyclales</taxon>
        <taxon>Rhodocyclaceae</taxon>
        <taxon>Aromatoleum</taxon>
    </lineage>
</organism>
<dbReference type="EMBL" id="WTVR01000007">
    <property type="protein sequence ID" value="NMF87823.1"/>
    <property type="molecule type" value="Genomic_DNA"/>
</dbReference>
<proteinExistence type="inferred from homology"/>
<comment type="pathway">
    <text evidence="3 15">Cofactor biosynthesis; FMN biosynthesis; FMN from riboflavin (ATP route): step 1/1.</text>
</comment>
<dbReference type="Gene3D" id="3.40.50.620">
    <property type="entry name" value="HUPs"/>
    <property type="match status" value="1"/>
</dbReference>
<dbReference type="NCBIfam" id="NF004159">
    <property type="entry name" value="PRK05627.1-2"/>
    <property type="match status" value="1"/>
</dbReference>
<evidence type="ECO:0000256" key="11">
    <source>
        <dbReference type="ARBA" id="ARBA00022840"/>
    </source>
</evidence>
<dbReference type="PANTHER" id="PTHR22749">
    <property type="entry name" value="RIBOFLAVIN KINASE/FMN ADENYLYLTRANSFERASE"/>
    <property type="match status" value="1"/>
</dbReference>
<keyword evidence="6 15" id="KW-0808">Transferase</keyword>
<dbReference type="PIRSF" id="PIRSF004491">
    <property type="entry name" value="FAD_Synth"/>
    <property type="match status" value="1"/>
</dbReference>
<dbReference type="GO" id="GO:0008531">
    <property type="term" value="F:riboflavin kinase activity"/>
    <property type="evidence" value="ECO:0007669"/>
    <property type="project" value="UniProtKB-EC"/>
</dbReference>
<dbReference type="InterPro" id="IPR023468">
    <property type="entry name" value="Riboflavin_kinase"/>
</dbReference>
<gene>
    <name evidence="17" type="ORF">GPA26_04935</name>
</gene>
<dbReference type="InterPro" id="IPR014729">
    <property type="entry name" value="Rossmann-like_a/b/a_fold"/>
</dbReference>
<dbReference type="NCBIfam" id="NF004163">
    <property type="entry name" value="PRK05627.1-6"/>
    <property type="match status" value="1"/>
</dbReference>
<protein>
    <recommendedName>
        <fullName evidence="15">Riboflavin biosynthesis protein</fullName>
    </recommendedName>
    <domain>
        <recommendedName>
            <fullName evidence="15">Riboflavin kinase</fullName>
            <ecNumber evidence="15">2.7.1.26</ecNumber>
        </recommendedName>
        <alternativeName>
            <fullName evidence="15">Flavokinase</fullName>
        </alternativeName>
    </domain>
    <domain>
        <recommendedName>
            <fullName evidence="15">FMN adenylyltransferase</fullName>
            <ecNumber evidence="15">2.7.7.2</ecNumber>
        </recommendedName>
        <alternativeName>
            <fullName evidence="15">FAD pyrophosphorylase</fullName>
        </alternativeName>
        <alternativeName>
            <fullName evidence="15">FAD synthase</fullName>
        </alternativeName>
    </domain>
</protein>
<dbReference type="InterPro" id="IPR023465">
    <property type="entry name" value="Riboflavin_kinase_dom_sf"/>
</dbReference>
<dbReference type="InterPro" id="IPR015865">
    <property type="entry name" value="Riboflavin_kinase_bac/euk"/>
</dbReference>
<keyword evidence="8 15" id="KW-0547">Nucleotide-binding</keyword>
<dbReference type="Pfam" id="PF01687">
    <property type="entry name" value="Flavokinase"/>
    <property type="match status" value="1"/>
</dbReference>
<keyword evidence="12" id="KW-0511">Multifunctional enzyme</keyword>
<dbReference type="NCBIfam" id="NF004162">
    <property type="entry name" value="PRK05627.1-5"/>
    <property type="match status" value="1"/>
</dbReference>
<comment type="pathway">
    <text evidence="2 15">Cofactor biosynthesis; FAD biosynthesis; FAD from FMN: step 1/1.</text>
</comment>
<comment type="catalytic activity">
    <reaction evidence="14 15">
        <text>FMN + ATP + H(+) = FAD + diphosphate</text>
        <dbReference type="Rhea" id="RHEA:17237"/>
        <dbReference type="ChEBI" id="CHEBI:15378"/>
        <dbReference type="ChEBI" id="CHEBI:30616"/>
        <dbReference type="ChEBI" id="CHEBI:33019"/>
        <dbReference type="ChEBI" id="CHEBI:57692"/>
        <dbReference type="ChEBI" id="CHEBI:58210"/>
        <dbReference type="EC" id="2.7.7.2"/>
    </reaction>
</comment>
<dbReference type="InterPro" id="IPR015864">
    <property type="entry name" value="FAD_synthase"/>
</dbReference>
<evidence type="ECO:0000256" key="7">
    <source>
        <dbReference type="ARBA" id="ARBA00022695"/>
    </source>
</evidence>
<dbReference type="NCBIfam" id="NF004160">
    <property type="entry name" value="PRK05627.1-3"/>
    <property type="match status" value="1"/>
</dbReference>
<keyword evidence="4 15" id="KW-0285">Flavoprotein</keyword>
<keyword evidence="18" id="KW-1185">Reference proteome</keyword>
<dbReference type="Pfam" id="PF06574">
    <property type="entry name" value="FAD_syn"/>
    <property type="match status" value="1"/>
</dbReference>
<evidence type="ECO:0000256" key="10">
    <source>
        <dbReference type="ARBA" id="ARBA00022827"/>
    </source>
</evidence>
<evidence type="ECO:0000256" key="3">
    <source>
        <dbReference type="ARBA" id="ARBA00005201"/>
    </source>
</evidence>
<evidence type="ECO:0000256" key="1">
    <source>
        <dbReference type="ARBA" id="ARBA00002121"/>
    </source>
</evidence>
<evidence type="ECO:0000313" key="18">
    <source>
        <dbReference type="Proteomes" id="UP000652074"/>
    </source>
</evidence>
<evidence type="ECO:0000313" key="17">
    <source>
        <dbReference type="EMBL" id="NMF87823.1"/>
    </source>
</evidence>
<dbReference type="EC" id="2.7.1.26" evidence="15"/>
<keyword evidence="10 15" id="KW-0274">FAD</keyword>
<feature type="domain" description="Riboflavin kinase" evidence="16">
    <location>
        <begin position="181"/>
        <end position="306"/>
    </location>
</feature>
<evidence type="ECO:0000256" key="13">
    <source>
        <dbReference type="ARBA" id="ARBA00047880"/>
    </source>
</evidence>
<comment type="similarity">
    <text evidence="15">Belongs to the ribF family.</text>
</comment>
<evidence type="ECO:0000256" key="5">
    <source>
        <dbReference type="ARBA" id="ARBA00022643"/>
    </source>
</evidence>
<evidence type="ECO:0000256" key="4">
    <source>
        <dbReference type="ARBA" id="ARBA00022630"/>
    </source>
</evidence>
<evidence type="ECO:0000256" key="6">
    <source>
        <dbReference type="ARBA" id="ARBA00022679"/>
    </source>
</evidence>
<dbReference type="EC" id="2.7.7.2" evidence="15"/>
<dbReference type="GO" id="GO:0003919">
    <property type="term" value="F:FMN adenylyltransferase activity"/>
    <property type="evidence" value="ECO:0007669"/>
    <property type="project" value="UniProtKB-EC"/>
</dbReference>
<dbReference type="NCBIfam" id="TIGR00083">
    <property type="entry name" value="ribF"/>
    <property type="match status" value="1"/>
</dbReference>
<keyword evidence="9 15" id="KW-0418">Kinase</keyword>
<keyword evidence="7 15" id="KW-0548">Nucleotidyltransferase</keyword>